<gene>
    <name evidence="1" type="ORF">D1868_10390</name>
</gene>
<dbReference type="OrthoDB" id="33450at2157"/>
<dbReference type="KEGG" id="sazo:D1868_10390"/>
<dbReference type="EMBL" id="CP045483">
    <property type="protein sequence ID" value="QGR20355.1"/>
    <property type="molecule type" value="Genomic_DNA"/>
</dbReference>
<dbReference type="Proteomes" id="UP000423396">
    <property type="component" value="Chromosome"/>
</dbReference>
<accession>A0A650CRI5</accession>
<evidence type="ECO:0000313" key="2">
    <source>
        <dbReference type="Proteomes" id="UP000423396"/>
    </source>
</evidence>
<dbReference type="AlphaFoldDB" id="A0A650CRI5"/>
<dbReference type="GeneID" id="42799484"/>
<keyword evidence="2" id="KW-1185">Reference proteome</keyword>
<evidence type="ECO:0000313" key="1">
    <source>
        <dbReference type="EMBL" id="QGR20355.1"/>
    </source>
</evidence>
<name>A0A650CRI5_9CREN</name>
<protein>
    <submittedName>
        <fullName evidence="1">Uncharacterized protein</fullName>
    </submittedName>
</protein>
<sequence>MLLSKDDLGVDKLLRKSSDECEIYIAEKGGKVFLIGVYSGRYSKYYFKITPAFTGRWNCEELLYYPFGYFGFSDNESELKIKVSEKVKELETNVLK</sequence>
<dbReference type="RefSeq" id="WP_156007806.1">
    <property type="nucleotide sequence ID" value="NZ_CP045483.1"/>
</dbReference>
<reference evidence="1 2" key="1">
    <citation type="submission" date="2019-10" db="EMBL/GenBank/DDBJ databases">
        <title>Genome Sequences from Six Type Strain Members of the Archaeal Family Sulfolobaceae: Acidianus ambivalens, Acidianus infernus, Metallosphaera prunae, Stygiolobus azoricus, Sulfolobus metallicus, and Sulfurisphaera ohwakuensis.</title>
        <authorList>
            <person name="Counts J.A."/>
            <person name="Kelly R.M."/>
        </authorList>
    </citation>
    <scope>NUCLEOTIDE SEQUENCE [LARGE SCALE GENOMIC DNA]</scope>
    <source>
        <strain evidence="1 2">FC6</strain>
    </source>
</reference>
<proteinExistence type="predicted"/>
<organism evidence="1 2">
    <name type="scientific">Stygiolobus azoricus</name>
    <dbReference type="NCBI Taxonomy" id="41675"/>
    <lineage>
        <taxon>Archaea</taxon>
        <taxon>Thermoproteota</taxon>
        <taxon>Thermoprotei</taxon>
        <taxon>Sulfolobales</taxon>
        <taxon>Sulfolobaceae</taxon>
        <taxon>Stygiolobus</taxon>
    </lineage>
</organism>